<evidence type="ECO:0000313" key="8">
    <source>
        <dbReference type="EMBL" id="QJB44443.1"/>
    </source>
</evidence>
<evidence type="ECO:0000256" key="3">
    <source>
        <dbReference type="ARBA" id="ARBA00022741"/>
    </source>
</evidence>
<proteinExistence type="inferred from homology"/>
<evidence type="ECO:0000256" key="4">
    <source>
        <dbReference type="ARBA" id="ARBA00022777"/>
    </source>
</evidence>
<evidence type="ECO:0000256" key="1">
    <source>
        <dbReference type="ARBA" id="ARBA00022679"/>
    </source>
</evidence>
<dbReference type="UniPathway" id="UPA00588">
    <property type="reaction ID" value="UER00649"/>
</dbReference>
<dbReference type="RefSeq" id="WP_168695669.1">
    <property type="nucleotide sequence ID" value="NZ_CP051206.1"/>
</dbReference>
<dbReference type="GO" id="GO:0044209">
    <property type="term" value="P:AMP salvage"/>
    <property type="evidence" value="ECO:0007669"/>
    <property type="project" value="UniProtKB-UniRule"/>
</dbReference>
<feature type="binding site" evidence="5">
    <location>
        <position position="138"/>
    </location>
    <ligand>
        <name>AMP</name>
        <dbReference type="ChEBI" id="CHEBI:456215"/>
    </ligand>
</feature>
<dbReference type="EC" id="2.7.4.3" evidence="5 7"/>
<dbReference type="GO" id="GO:0005524">
    <property type="term" value="F:ATP binding"/>
    <property type="evidence" value="ECO:0007669"/>
    <property type="project" value="UniProtKB-UniRule"/>
</dbReference>
<comment type="domain">
    <text evidence="5">Consists of three domains, a large central CORE domain and two small peripheral domains, NMPbind and LID, which undergo movements during catalysis. The LID domain closes over the site of phosphoryl transfer upon ATP binding. Assembling and dissambling the active center during each catalytic cycle provides an effective means to prevent ATP hydrolysis.</text>
</comment>
<evidence type="ECO:0000256" key="6">
    <source>
        <dbReference type="RuleBase" id="RU003330"/>
    </source>
</evidence>
<dbReference type="AlphaFoldDB" id="A0A6H2BZ34"/>
<name>A0A6H2BZ34_DOLFA</name>
<dbReference type="KEGG" id="dfs:HGD76_09935"/>
<keyword evidence="4 5" id="KW-0418">Kinase</keyword>
<protein>
    <recommendedName>
        <fullName evidence="5 7">Adenylate kinase</fullName>
        <shortName evidence="5">AK</shortName>
        <ecNumber evidence="5 7">2.7.4.3</ecNumber>
    </recommendedName>
    <alternativeName>
        <fullName evidence="5">ATP-AMP transphosphorylase</fullName>
    </alternativeName>
    <alternativeName>
        <fullName evidence="5">ATP:AMP phosphotransferase</fullName>
    </alternativeName>
    <alternativeName>
        <fullName evidence="5">Adenylate monophosphate kinase</fullName>
    </alternativeName>
</protein>
<feature type="binding site" evidence="5">
    <location>
        <position position="92"/>
    </location>
    <ligand>
        <name>AMP</name>
        <dbReference type="ChEBI" id="CHEBI:456215"/>
    </ligand>
</feature>
<keyword evidence="5 7" id="KW-0067">ATP-binding</keyword>
<keyword evidence="1 5" id="KW-0808">Transferase</keyword>
<feature type="binding site" evidence="5">
    <location>
        <position position="177"/>
    </location>
    <ligand>
        <name>ATP</name>
        <dbReference type="ChEBI" id="CHEBI:30616"/>
    </ligand>
</feature>
<evidence type="ECO:0000313" key="9">
    <source>
        <dbReference type="Proteomes" id="UP000502433"/>
    </source>
</evidence>
<comment type="catalytic activity">
    <reaction evidence="5 7">
        <text>AMP + ATP = 2 ADP</text>
        <dbReference type="Rhea" id="RHEA:12973"/>
        <dbReference type="ChEBI" id="CHEBI:30616"/>
        <dbReference type="ChEBI" id="CHEBI:456215"/>
        <dbReference type="ChEBI" id="CHEBI:456216"/>
        <dbReference type="EC" id="2.7.4.3"/>
    </reaction>
</comment>
<gene>
    <name evidence="5" type="primary">adk</name>
    <name evidence="8" type="ORF">HGD76_09935</name>
</gene>
<dbReference type="InterPro" id="IPR027417">
    <property type="entry name" value="P-loop_NTPase"/>
</dbReference>
<sequence>MRLIFLGVPGAGKSTQGAALSSQWQIPHISIDDICRQAIAKETSFGLKVKPYIERGDLVPDDFILDIIRQHFSHSSAQRGWILDGFPSNLSQVKLLDQLLLEIRAKGNTALSERPYDQVFSFYVPIDVLVQRLLQRGRSDDNHEVIYRRIEVYQEHSTPLIQHYRQQGCLTVINGDRPVEIVTQFLQDSFSKSRLIGNKKTLNARKRLIKAGKQILSA</sequence>
<dbReference type="Pfam" id="PF00406">
    <property type="entry name" value="ADK"/>
    <property type="match status" value="1"/>
</dbReference>
<comment type="similarity">
    <text evidence="5 6">Belongs to the adenylate kinase family.</text>
</comment>
<keyword evidence="3 5" id="KW-0547">Nucleotide-binding</keyword>
<comment type="function">
    <text evidence="5">Catalyzes the reversible transfer of the terminal phosphate group between ATP and AMP. Plays an important role in cellular energy homeostasis and in adenine nucleotide metabolism.</text>
</comment>
<evidence type="ECO:0000256" key="7">
    <source>
        <dbReference type="RuleBase" id="RU003331"/>
    </source>
</evidence>
<evidence type="ECO:0000256" key="5">
    <source>
        <dbReference type="HAMAP-Rule" id="MF_00235"/>
    </source>
</evidence>
<organism evidence="8 9">
    <name type="scientific">Dolichospermum flos-aquae CCAP 1403/13F</name>
    <dbReference type="NCBI Taxonomy" id="315271"/>
    <lineage>
        <taxon>Bacteria</taxon>
        <taxon>Bacillati</taxon>
        <taxon>Cyanobacteriota</taxon>
        <taxon>Cyanophyceae</taxon>
        <taxon>Nostocales</taxon>
        <taxon>Aphanizomenonaceae</taxon>
        <taxon>Dolichospermum</taxon>
    </lineage>
</organism>
<accession>A0A6H2BZ34</accession>
<reference evidence="8 9" key="2">
    <citation type="submission" date="2020-04" db="EMBL/GenBank/DDBJ databases">
        <authorList>
            <person name="Fomenkov A."/>
            <person name="Anton B.P."/>
            <person name="Roberts R.J."/>
        </authorList>
    </citation>
    <scope>NUCLEOTIDE SEQUENCE [LARGE SCALE GENOMIC DNA]</scope>
    <source>
        <strain evidence="8 9">CCAP 1403/13f</strain>
    </source>
</reference>
<dbReference type="EMBL" id="CP051206">
    <property type="protein sequence ID" value="QJB44443.1"/>
    <property type="molecule type" value="Genomic_DNA"/>
</dbReference>
<dbReference type="Gene3D" id="3.40.50.300">
    <property type="entry name" value="P-loop containing nucleotide triphosphate hydrolases"/>
    <property type="match status" value="1"/>
</dbReference>
<keyword evidence="2 5" id="KW-0545">Nucleotide biosynthesis</keyword>
<dbReference type="Proteomes" id="UP000502433">
    <property type="component" value="Chromosome"/>
</dbReference>
<keyword evidence="5" id="KW-0963">Cytoplasm</keyword>
<dbReference type="CDD" id="cd01428">
    <property type="entry name" value="ADK"/>
    <property type="match status" value="1"/>
</dbReference>
<comment type="subunit">
    <text evidence="5 7">Monomer.</text>
</comment>
<reference evidence="8 9" key="1">
    <citation type="submission" date="2020-04" db="EMBL/GenBank/DDBJ databases">
        <title>Genome-Wide Identification of 5-Methylcytosine Sites in Bacterial Genomes By High-Throughput Sequencing of MspJI Restriction Fragments.</title>
        <authorList>
            <person name="Wu V."/>
        </authorList>
    </citation>
    <scope>NUCLEOTIDE SEQUENCE [LARGE SCALE GENOMIC DNA]</scope>
    <source>
        <strain evidence="8 9">CCAP 1403/13f</strain>
    </source>
</reference>
<dbReference type="InterPro" id="IPR000850">
    <property type="entry name" value="Adenylat/UMP-CMP_kin"/>
</dbReference>
<dbReference type="PRINTS" id="PR00094">
    <property type="entry name" value="ADENYLTKNASE"/>
</dbReference>
<feature type="binding site" evidence="5">
    <location>
        <begin position="10"/>
        <end position="15"/>
    </location>
    <ligand>
        <name>ATP</name>
        <dbReference type="ChEBI" id="CHEBI:30616"/>
    </ligand>
</feature>
<evidence type="ECO:0000256" key="2">
    <source>
        <dbReference type="ARBA" id="ARBA00022727"/>
    </source>
</evidence>
<feature type="binding site" evidence="5">
    <location>
        <position position="136"/>
    </location>
    <ligand>
        <name>ATP</name>
        <dbReference type="ChEBI" id="CHEBI:30616"/>
    </ligand>
</feature>
<feature type="binding site" evidence="5">
    <location>
        <begin position="57"/>
        <end position="59"/>
    </location>
    <ligand>
        <name>AMP</name>
        <dbReference type="ChEBI" id="CHEBI:456215"/>
    </ligand>
</feature>
<dbReference type="PANTHER" id="PTHR23359">
    <property type="entry name" value="NUCLEOTIDE KINASE"/>
    <property type="match status" value="1"/>
</dbReference>
<dbReference type="HAMAP" id="MF_00235">
    <property type="entry name" value="Adenylate_kinase_Adk"/>
    <property type="match status" value="1"/>
</dbReference>
<feature type="region of interest" description="NMP" evidence="5">
    <location>
        <begin position="30"/>
        <end position="59"/>
    </location>
</feature>
<dbReference type="GO" id="GO:0004017">
    <property type="term" value="F:AMP kinase activity"/>
    <property type="evidence" value="ECO:0007669"/>
    <property type="project" value="UniProtKB-UniRule"/>
</dbReference>
<feature type="binding site" evidence="5">
    <location>
        <position position="149"/>
    </location>
    <ligand>
        <name>AMP</name>
        <dbReference type="ChEBI" id="CHEBI:456215"/>
    </ligand>
</feature>
<feature type="binding site" evidence="5">
    <location>
        <position position="36"/>
    </location>
    <ligand>
        <name>AMP</name>
        <dbReference type="ChEBI" id="CHEBI:456215"/>
    </ligand>
</feature>
<dbReference type="GO" id="GO:0005737">
    <property type="term" value="C:cytoplasm"/>
    <property type="evidence" value="ECO:0007669"/>
    <property type="project" value="UniProtKB-SubCell"/>
</dbReference>
<comment type="subcellular location">
    <subcellularLocation>
        <location evidence="5 7">Cytoplasm</location>
    </subcellularLocation>
</comment>
<comment type="pathway">
    <text evidence="5">Purine metabolism; AMP biosynthesis via salvage pathway; AMP from ADP: step 1/1.</text>
</comment>
<dbReference type="SUPFAM" id="SSF52540">
    <property type="entry name" value="P-loop containing nucleoside triphosphate hydrolases"/>
    <property type="match status" value="1"/>
</dbReference>
<comment type="caution">
    <text evidence="5">Lacks conserved residue(s) required for the propagation of feature annotation.</text>
</comment>